<dbReference type="RefSeq" id="WP_095499885.1">
    <property type="nucleotide sequence ID" value="NZ_BSPO01000002.1"/>
</dbReference>
<accession>A0AA37WYJ4</accession>
<reference evidence="2 3" key="1">
    <citation type="journal article" date="2014" name="Int. J. Syst. Evol. Microbiol.">
        <title>Complete genome sequence of Corynebacterium casei LMG S-19264T (=DSM 44701T), isolated from a smear-ripened cheese.</title>
        <authorList>
            <consortium name="US DOE Joint Genome Institute (JGI-PGF)"/>
            <person name="Walter F."/>
            <person name="Albersmeier A."/>
            <person name="Kalinowski J."/>
            <person name="Ruckert C."/>
        </authorList>
    </citation>
    <scope>NUCLEOTIDE SEQUENCE [LARGE SCALE GENOMIC DNA]</scope>
    <source>
        <strain evidence="2 3">NBRC 112785</strain>
    </source>
</reference>
<feature type="region of interest" description="Disordered" evidence="1">
    <location>
        <begin position="1"/>
        <end position="57"/>
    </location>
</feature>
<protein>
    <submittedName>
        <fullName evidence="2">Uncharacterized protein</fullName>
    </submittedName>
</protein>
<proteinExistence type="predicted"/>
<sequence>MAKKNKTATPTPVEQAPEVETEPTDIAPTPVVETENVETTPIETGQESVVETEPTEIGAESVIDNERERVVVLGISLVDTELGSFKPDDHYPCTAATAERLIERGHAKAHD</sequence>
<evidence type="ECO:0000256" key="1">
    <source>
        <dbReference type="SAM" id="MobiDB-lite"/>
    </source>
</evidence>
<evidence type="ECO:0000313" key="3">
    <source>
        <dbReference type="Proteomes" id="UP001157439"/>
    </source>
</evidence>
<evidence type="ECO:0000313" key="2">
    <source>
        <dbReference type="EMBL" id="GLS83226.1"/>
    </source>
</evidence>
<dbReference type="EMBL" id="BSPO01000002">
    <property type="protein sequence ID" value="GLS83226.1"/>
    <property type="molecule type" value="Genomic_DNA"/>
</dbReference>
<gene>
    <name evidence="2" type="ORF">GCM10007894_12030</name>
</gene>
<dbReference type="Proteomes" id="UP001157439">
    <property type="component" value="Unassembled WGS sequence"/>
</dbReference>
<comment type="caution">
    <text evidence="2">The sequence shown here is derived from an EMBL/GenBank/DDBJ whole genome shotgun (WGS) entry which is preliminary data.</text>
</comment>
<organism evidence="2 3">
    <name type="scientific">Paraferrimonas haliotis</name>
    <dbReference type="NCBI Taxonomy" id="2013866"/>
    <lineage>
        <taxon>Bacteria</taxon>
        <taxon>Pseudomonadati</taxon>
        <taxon>Pseudomonadota</taxon>
        <taxon>Gammaproteobacteria</taxon>
        <taxon>Alteromonadales</taxon>
        <taxon>Ferrimonadaceae</taxon>
        <taxon>Paraferrimonas</taxon>
    </lineage>
</organism>
<keyword evidence="3" id="KW-1185">Reference proteome</keyword>
<name>A0AA37WYJ4_9GAMM</name>
<dbReference type="AlphaFoldDB" id="A0AA37WYJ4"/>
<feature type="compositionally biased region" description="Low complexity" evidence="1">
    <location>
        <begin position="28"/>
        <end position="44"/>
    </location>
</feature>